<keyword evidence="1 2" id="KW-0597">Phosphoprotein</keyword>
<name>A0ABV7K3M0_9HYPH</name>
<keyword evidence="5" id="KW-1185">Reference proteome</keyword>
<evidence type="ECO:0000256" key="2">
    <source>
        <dbReference type="PROSITE-ProRule" id="PRU00169"/>
    </source>
</evidence>
<organism evidence="4 5">
    <name type="scientific">Aquamicrobium soli</name>
    <dbReference type="NCBI Taxonomy" id="1811518"/>
    <lineage>
        <taxon>Bacteria</taxon>
        <taxon>Pseudomonadati</taxon>
        <taxon>Pseudomonadota</taxon>
        <taxon>Alphaproteobacteria</taxon>
        <taxon>Hyphomicrobiales</taxon>
        <taxon>Phyllobacteriaceae</taxon>
        <taxon>Aquamicrobium</taxon>
    </lineage>
</organism>
<gene>
    <name evidence="4" type="ORF">ACFOHJ_01565</name>
</gene>
<protein>
    <submittedName>
        <fullName evidence="4">Response regulator</fullName>
    </submittedName>
</protein>
<dbReference type="EMBL" id="JBHRTK010000001">
    <property type="protein sequence ID" value="MFC3204888.1"/>
    <property type="molecule type" value="Genomic_DNA"/>
</dbReference>
<evidence type="ECO:0000259" key="3">
    <source>
        <dbReference type="PROSITE" id="PS50110"/>
    </source>
</evidence>
<dbReference type="InterPro" id="IPR001789">
    <property type="entry name" value="Sig_transdc_resp-reg_receiver"/>
</dbReference>
<reference evidence="5" key="1">
    <citation type="journal article" date="2019" name="Int. J. Syst. Evol. Microbiol.">
        <title>The Global Catalogue of Microorganisms (GCM) 10K type strain sequencing project: providing services to taxonomists for standard genome sequencing and annotation.</title>
        <authorList>
            <consortium name="The Broad Institute Genomics Platform"/>
            <consortium name="The Broad Institute Genome Sequencing Center for Infectious Disease"/>
            <person name="Wu L."/>
            <person name="Ma J."/>
        </authorList>
    </citation>
    <scope>NUCLEOTIDE SEQUENCE [LARGE SCALE GENOMIC DNA]</scope>
    <source>
        <strain evidence="5">KCTC 52165</strain>
    </source>
</reference>
<dbReference type="Gene3D" id="3.40.50.2300">
    <property type="match status" value="1"/>
</dbReference>
<dbReference type="SUPFAM" id="SSF52172">
    <property type="entry name" value="CheY-like"/>
    <property type="match status" value="1"/>
</dbReference>
<dbReference type="PANTHER" id="PTHR44591">
    <property type="entry name" value="STRESS RESPONSE REGULATOR PROTEIN 1"/>
    <property type="match status" value="1"/>
</dbReference>
<accession>A0ABV7K3M0</accession>
<evidence type="ECO:0000313" key="4">
    <source>
        <dbReference type="EMBL" id="MFC3204888.1"/>
    </source>
</evidence>
<dbReference type="PANTHER" id="PTHR44591:SF23">
    <property type="entry name" value="CHEY SUBFAMILY"/>
    <property type="match status" value="1"/>
</dbReference>
<sequence>MQKSVLIVEDEFLIAMDLQAMLEDHGWRVLGPAANVRDALRVLADELPTVALLDVNLGNELVTEVAVKLKANDVPFAVATAYVNAEQFGGAVLAGAPNVGKPIAERRLLATLELLTQH</sequence>
<dbReference type="Proteomes" id="UP001595583">
    <property type="component" value="Unassembled WGS sequence"/>
</dbReference>
<comment type="caution">
    <text evidence="4">The sequence shown here is derived from an EMBL/GenBank/DDBJ whole genome shotgun (WGS) entry which is preliminary data.</text>
</comment>
<dbReference type="RefSeq" id="WP_378217785.1">
    <property type="nucleotide sequence ID" value="NZ_JBHRTK010000001.1"/>
</dbReference>
<feature type="domain" description="Response regulatory" evidence="3">
    <location>
        <begin position="4"/>
        <end position="116"/>
    </location>
</feature>
<evidence type="ECO:0000313" key="5">
    <source>
        <dbReference type="Proteomes" id="UP001595583"/>
    </source>
</evidence>
<feature type="modified residue" description="4-aspartylphosphate" evidence="2">
    <location>
        <position position="54"/>
    </location>
</feature>
<dbReference type="InterPro" id="IPR011006">
    <property type="entry name" value="CheY-like_superfamily"/>
</dbReference>
<dbReference type="InterPro" id="IPR050595">
    <property type="entry name" value="Bact_response_regulator"/>
</dbReference>
<dbReference type="SMART" id="SM00448">
    <property type="entry name" value="REC"/>
    <property type="match status" value="1"/>
</dbReference>
<evidence type="ECO:0000256" key="1">
    <source>
        <dbReference type="ARBA" id="ARBA00022553"/>
    </source>
</evidence>
<dbReference type="PROSITE" id="PS50110">
    <property type="entry name" value="RESPONSE_REGULATORY"/>
    <property type="match status" value="1"/>
</dbReference>
<dbReference type="Pfam" id="PF00072">
    <property type="entry name" value="Response_reg"/>
    <property type="match status" value="1"/>
</dbReference>
<proteinExistence type="predicted"/>